<dbReference type="AlphaFoldDB" id="A0A7J8TGQ7"/>
<dbReference type="EMBL" id="JABFAC010248276">
    <property type="protein sequence ID" value="MBA0637332.1"/>
    <property type="molecule type" value="Genomic_DNA"/>
</dbReference>
<organism evidence="1 2">
    <name type="scientific">Gossypium davidsonii</name>
    <name type="common">Davidson's cotton</name>
    <name type="synonym">Gossypium klotzschianum subsp. davidsonii</name>
    <dbReference type="NCBI Taxonomy" id="34287"/>
    <lineage>
        <taxon>Eukaryota</taxon>
        <taxon>Viridiplantae</taxon>
        <taxon>Streptophyta</taxon>
        <taxon>Embryophyta</taxon>
        <taxon>Tracheophyta</taxon>
        <taxon>Spermatophyta</taxon>
        <taxon>Magnoliopsida</taxon>
        <taxon>eudicotyledons</taxon>
        <taxon>Gunneridae</taxon>
        <taxon>Pentapetalae</taxon>
        <taxon>rosids</taxon>
        <taxon>malvids</taxon>
        <taxon>Malvales</taxon>
        <taxon>Malvaceae</taxon>
        <taxon>Malvoideae</taxon>
        <taxon>Gossypium</taxon>
    </lineage>
</organism>
<keyword evidence="2" id="KW-1185">Reference proteome</keyword>
<protein>
    <submittedName>
        <fullName evidence="1">Uncharacterized protein</fullName>
    </submittedName>
</protein>
<evidence type="ECO:0000313" key="1">
    <source>
        <dbReference type="EMBL" id="MBA0637332.1"/>
    </source>
</evidence>
<sequence>MWRIMRLSELGLKQHSKRKVIVWLMNMYRNYGILLTSA</sequence>
<gene>
    <name evidence="1" type="ORF">Godav_026107</name>
</gene>
<dbReference type="Proteomes" id="UP000593561">
    <property type="component" value="Unassembled WGS sequence"/>
</dbReference>
<reference evidence="1 2" key="1">
    <citation type="journal article" date="2019" name="Genome Biol. Evol.">
        <title>Insights into the evolution of the New World diploid cottons (Gossypium, subgenus Houzingenia) based on genome sequencing.</title>
        <authorList>
            <person name="Grover C.E."/>
            <person name="Arick M.A. 2nd"/>
            <person name="Thrash A."/>
            <person name="Conover J.L."/>
            <person name="Sanders W.S."/>
            <person name="Peterson D.G."/>
            <person name="Frelichowski J.E."/>
            <person name="Scheffler J.A."/>
            <person name="Scheffler B.E."/>
            <person name="Wendel J.F."/>
        </authorList>
    </citation>
    <scope>NUCLEOTIDE SEQUENCE [LARGE SCALE GENOMIC DNA]</scope>
    <source>
        <strain evidence="1">27</strain>
        <tissue evidence="1">Leaf</tissue>
    </source>
</reference>
<name>A0A7J8TGQ7_GOSDV</name>
<comment type="caution">
    <text evidence="1">The sequence shown here is derived from an EMBL/GenBank/DDBJ whole genome shotgun (WGS) entry which is preliminary data.</text>
</comment>
<evidence type="ECO:0000313" key="2">
    <source>
        <dbReference type="Proteomes" id="UP000593561"/>
    </source>
</evidence>
<accession>A0A7J8TGQ7</accession>
<proteinExistence type="predicted"/>